<dbReference type="PANTHER" id="PTHR47723:SF19">
    <property type="entry name" value="POLYNUCLEOTIDYL TRANSFERASE, RIBONUCLEASE H-LIKE SUPERFAMILY PROTEIN"/>
    <property type="match status" value="1"/>
</dbReference>
<dbReference type="InterPro" id="IPR012337">
    <property type="entry name" value="RNaseH-like_sf"/>
</dbReference>
<proteinExistence type="predicted"/>
<gene>
    <name evidence="2" type="ORF">COLO4_20537</name>
</gene>
<dbReference type="InterPro" id="IPR036397">
    <property type="entry name" value="RNaseH_sf"/>
</dbReference>
<dbReference type="InterPro" id="IPR053151">
    <property type="entry name" value="RNase_H-like"/>
</dbReference>
<dbReference type="InterPro" id="IPR002156">
    <property type="entry name" value="RNaseH_domain"/>
</dbReference>
<dbReference type="EMBL" id="AWUE01017235">
    <property type="protein sequence ID" value="OMO87873.1"/>
    <property type="molecule type" value="Genomic_DNA"/>
</dbReference>
<reference evidence="3" key="1">
    <citation type="submission" date="2013-09" db="EMBL/GenBank/DDBJ databases">
        <title>Corchorus olitorius genome sequencing.</title>
        <authorList>
            <person name="Alam M."/>
            <person name="Haque M.S."/>
            <person name="Islam M.S."/>
            <person name="Emdad E.M."/>
            <person name="Islam M.M."/>
            <person name="Ahmed B."/>
            <person name="Halim A."/>
            <person name="Hossen Q.M.M."/>
            <person name="Hossain M.Z."/>
            <person name="Ahmed R."/>
            <person name="Khan M.M."/>
            <person name="Islam R."/>
            <person name="Rashid M.M."/>
            <person name="Khan S.A."/>
            <person name="Rahman M.S."/>
            <person name="Alam M."/>
            <person name="Yahiya A.S."/>
            <person name="Khan M.S."/>
            <person name="Azam M.S."/>
            <person name="Haque T."/>
            <person name="Lashkar M.Z.H."/>
            <person name="Akhand A.I."/>
            <person name="Morshed G."/>
            <person name="Roy S."/>
            <person name="Uddin K.S."/>
            <person name="Rabeya T."/>
            <person name="Hossain A.S."/>
            <person name="Chowdhury A."/>
            <person name="Snigdha A.R."/>
            <person name="Mortoza M.S."/>
            <person name="Matin S.A."/>
            <person name="Hoque S.M.E."/>
            <person name="Islam M.K."/>
            <person name="Roy D.K."/>
            <person name="Haider R."/>
            <person name="Moosa M.M."/>
            <person name="Elias S.M."/>
            <person name="Hasan A.M."/>
            <person name="Jahan S."/>
            <person name="Shafiuddin M."/>
            <person name="Mahmood N."/>
            <person name="Shommy N.S."/>
        </authorList>
    </citation>
    <scope>NUCLEOTIDE SEQUENCE [LARGE SCALE GENOMIC DNA]</scope>
    <source>
        <strain evidence="3">cv. O-4</strain>
    </source>
</reference>
<accession>A0A1R3IZ80</accession>
<organism evidence="2 3">
    <name type="scientific">Corchorus olitorius</name>
    <dbReference type="NCBI Taxonomy" id="93759"/>
    <lineage>
        <taxon>Eukaryota</taxon>
        <taxon>Viridiplantae</taxon>
        <taxon>Streptophyta</taxon>
        <taxon>Embryophyta</taxon>
        <taxon>Tracheophyta</taxon>
        <taxon>Spermatophyta</taxon>
        <taxon>Magnoliopsida</taxon>
        <taxon>eudicotyledons</taxon>
        <taxon>Gunneridae</taxon>
        <taxon>Pentapetalae</taxon>
        <taxon>rosids</taxon>
        <taxon>malvids</taxon>
        <taxon>Malvales</taxon>
        <taxon>Malvaceae</taxon>
        <taxon>Grewioideae</taxon>
        <taxon>Apeibeae</taxon>
        <taxon>Corchorus</taxon>
    </lineage>
</organism>
<dbReference type="GO" id="GO:0004523">
    <property type="term" value="F:RNA-DNA hybrid ribonuclease activity"/>
    <property type="evidence" value="ECO:0007669"/>
    <property type="project" value="InterPro"/>
</dbReference>
<evidence type="ECO:0000313" key="2">
    <source>
        <dbReference type="EMBL" id="OMO87873.1"/>
    </source>
</evidence>
<dbReference type="PANTHER" id="PTHR47723">
    <property type="entry name" value="OS05G0353850 PROTEIN"/>
    <property type="match status" value="1"/>
</dbReference>
<dbReference type="OrthoDB" id="1002037at2759"/>
<keyword evidence="3" id="KW-1185">Reference proteome</keyword>
<evidence type="ECO:0000259" key="1">
    <source>
        <dbReference type="Pfam" id="PF13456"/>
    </source>
</evidence>
<sequence length="110" mass="12236">MSEEKATKVNSTCAEKWKAPELGWIKVNCDGAQDPITKNARLGIVMRDNQSRVIGGFHKETKARSSLIAEAIAIKEGLEKAREKGFPKIILETDCQLLLGRLPIVFSNKR</sequence>
<dbReference type="GO" id="GO:0003676">
    <property type="term" value="F:nucleic acid binding"/>
    <property type="evidence" value="ECO:0007669"/>
    <property type="project" value="InterPro"/>
</dbReference>
<name>A0A1R3IZ80_9ROSI</name>
<dbReference type="Pfam" id="PF13456">
    <property type="entry name" value="RVT_3"/>
    <property type="match status" value="1"/>
</dbReference>
<feature type="domain" description="RNase H type-1" evidence="1">
    <location>
        <begin position="28"/>
        <end position="98"/>
    </location>
</feature>
<evidence type="ECO:0000313" key="3">
    <source>
        <dbReference type="Proteomes" id="UP000187203"/>
    </source>
</evidence>
<dbReference type="InterPro" id="IPR044730">
    <property type="entry name" value="RNase_H-like_dom_plant"/>
</dbReference>
<dbReference type="Gene3D" id="3.30.420.10">
    <property type="entry name" value="Ribonuclease H-like superfamily/Ribonuclease H"/>
    <property type="match status" value="1"/>
</dbReference>
<comment type="caution">
    <text evidence="2">The sequence shown here is derived from an EMBL/GenBank/DDBJ whole genome shotgun (WGS) entry which is preliminary data.</text>
</comment>
<dbReference type="AlphaFoldDB" id="A0A1R3IZ80"/>
<dbReference type="CDD" id="cd06222">
    <property type="entry name" value="RNase_H_like"/>
    <property type="match status" value="1"/>
</dbReference>
<dbReference type="SUPFAM" id="SSF53098">
    <property type="entry name" value="Ribonuclease H-like"/>
    <property type="match status" value="1"/>
</dbReference>
<protein>
    <recommendedName>
        <fullName evidence="1">RNase H type-1 domain-containing protein</fullName>
    </recommendedName>
</protein>
<dbReference type="Proteomes" id="UP000187203">
    <property type="component" value="Unassembled WGS sequence"/>
</dbReference>